<name>A0ABU8RNZ5_9ACTN</name>
<keyword evidence="2" id="KW-0812">Transmembrane</keyword>
<dbReference type="EMBL" id="JBBIAA010000032">
    <property type="protein sequence ID" value="MEJ5946753.1"/>
    <property type="molecule type" value="Genomic_DNA"/>
</dbReference>
<feature type="region of interest" description="Disordered" evidence="1">
    <location>
        <begin position="44"/>
        <end position="64"/>
    </location>
</feature>
<evidence type="ECO:0000256" key="1">
    <source>
        <dbReference type="SAM" id="MobiDB-lite"/>
    </source>
</evidence>
<dbReference type="Proteomes" id="UP001387100">
    <property type="component" value="Unassembled WGS sequence"/>
</dbReference>
<protein>
    <submittedName>
        <fullName evidence="3">Uncharacterized protein</fullName>
    </submittedName>
</protein>
<organism evidence="3 4">
    <name type="scientific">Pseudokineococcus basanitobsidens</name>
    <dbReference type="NCBI Taxonomy" id="1926649"/>
    <lineage>
        <taxon>Bacteria</taxon>
        <taxon>Bacillati</taxon>
        <taxon>Actinomycetota</taxon>
        <taxon>Actinomycetes</taxon>
        <taxon>Kineosporiales</taxon>
        <taxon>Kineosporiaceae</taxon>
        <taxon>Pseudokineococcus</taxon>
    </lineage>
</organism>
<feature type="transmembrane region" description="Helical" evidence="2">
    <location>
        <begin position="20"/>
        <end position="38"/>
    </location>
</feature>
<keyword evidence="2" id="KW-0472">Membrane</keyword>
<evidence type="ECO:0000313" key="3">
    <source>
        <dbReference type="EMBL" id="MEJ5946753.1"/>
    </source>
</evidence>
<comment type="caution">
    <text evidence="3">The sequence shown here is derived from an EMBL/GenBank/DDBJ whole genome shotgun (WGS) entry which is preliminary data.</text>
</comment>
<proteinExistence type="predicted"/>
<evidence type="ECO:0000313" key="4">
    <source>
        <dbReference type="Proteomes" id="UP001387100"/>
    </source>
</evidence>
<dbReference type="RefSeq" id="WP_339576134.1">
    <property type="nucleotide sequence ID" value="NZ_JBBIAA010000032.1"/>
</dbReference>
<evidence type="ECO:0000256" key="2">
    <source>
        <dbReference type="SAM" id="Phobius"/>
    </source>
</evidence>
<sequence>MSLYGALWRHLPGPPVVRALLAVLLALVVVAVCFRWVFPALAPSVPWNEGTVGAAQAPSAGPTP</sequence>
<keyword evidence="4" id="KW-1185">Reference proteome</keyword>
<reference evidence="3 4" key="1">
    <citation type="journal article" date="2017" name="Int. J. Syst. Evol. Microbiol.">
        <title>Pseudokineococcus basanitobsidens sp. nov., isolated from volcanic rock.</title>
        <authorList>
            <person name="Lee D.W."/>
            <person name="Park M.Y."/>
            <person name="Kim J.J."/>
            <person name="Kim B.S."/>
        </authorList>
    </citation>
    <scope>NUCLEOTIDE SEQUENCE [LARGE SCALE GENOMIC DNA]</scope>
    <source>
        <strain evidence="3 4">DSM 103726</strain>
    </source>
</reference>
<keyword evidence="2" id="KW-1133">Transmembrane helix</keyword>
<accession>A0ABU8RNZ5</accession>
<gene>
    <name evidence="3" type="ORF">WDZ17_15750</name>
</gene>